<dbReference type="Pfam" id="PF17853">
    <property type="entry name" value="GGDEF_2"/>
    <property type="match status" value="1"/>
</dbReference>
<feature type="domain" description="PucR C-terminal helix-turn-helix" evidence="3">
    <location>
        <begin position="480"/>
        <end position="536"/>
    </location>
</feature>
<dbReference type="InterPro" id="IPR041522">
    <property type="entry name" value="CdaR_GGDEF"/>
</dbReference>
<dbReference type="Gene3D" id="1.10.10.2840">
    <property type="entry name" value="PucR C-terminal helix-turn-helix domain"/>
    <property type="match status" value="1"/>
</dbReference>
<dbReference type="AlphaFoldDB" id="A0A2T4ZBR5"/>
<gene>
    <name evidence="5" type="ORF">C8J48_1953</name>
</gene>
<accession>A0A2T4ZBR5</accession>
<evidence type="ECO:0000313" key="5">
    <source>
        <dbReference type="EMBL" id="PTM59340.1"/>
    </source>
</evidence>
<sequence>MELKRLLQLACFANAHVVAGYSGITRRVKNVNMMDAPDIMNYLKPGELLLTTAYSIKENESELEKLVEFMAAHGCAGLGIKTKRYWDNIPNHIIEIGNRVELPIIELPLTPSLGELVNQALSCILEKETRELTDALNTQRQLTSSMLKGKGLQTIVRQLSTVLDKPVLIVDEYGDQDVSSNPPAPQISFSLKLHLLQYGQAEASYNGMGSFSFLKTANQDRQTVSIFPIPTVMPRKRYMVVFGWVSPADTTTLLVIEQSAQIIAFAYMKQHAVQERIRNTKNQFFNELLQEKIPTKQEVIRRGKEFQLHLDQDYICAVGQIDPYSLPSSSENGELFQHKTVYEHMEWRLKQAERQGIIFEAENRIGILYPLKADEQESEAAFIEILCSIQQHLLDLFGISVSFGVSPSTRDMLDIVKVYREAIDALSGGYRSKKCRFIQLYRIRQLTELLRMIPRKHLEDYYKNTLTGLVDKKGGKKEELLMTLAVYLENHCQIAKSAKQLYIHENTVKYRLQKCEKMLGRSLKEPDEMLRLRMAIVIRDLLKPS</sequence>
<protein>
    <submittedName>
        <fullName evidence="5">PucR family transcriptional regulator</fullName>
    </submittedName>
</protein>
<evidence type="ECO:0000259" key="3">
    <source>
        <dbReference type="Pfam" id="PF13556"/>
    </source>
</evidence>
<feature type="domain" description="Purine catabolism PurC-like" evidence="2">
    <location>
        <begin position="6"/>
        <end position="122"/>
    </location>
</feature>
<reference evidence="5 6" key="1">
    <citation type="submission" date="2018-04" db="EMBL/GenBank/DDBJ databases">
        <title>Genomic Encyclopedia of Archaeal and Bacterial Type Strains, Phase II (KMG-II): from individual species to whole genera.</title>
        <authorList>
            <person name="Goeker M."/>
        </authorList>
    </citation>
    <scope>NUCLEOTIDE SEQUENCE [LARGE SCALE GENOMIC DNA]</scope>
    <source>
        <strain evidence="5 6">DSM 45169</strain>
    </source>
</reference>
<dbReference type="OrthoDB" id="142218at2"/>
<feature type="domain" description="CdaR GGDEF-like" evidence="4">
    <location>
        <begin position="296"/>
        <end position="426"/>
    </location>
</feature>
<dbReference type="Pfam" id="PF13556">
    <property type="entry name" value="HTH_30"/>
    <property type="match status" value="1"/>
</dbReference>
<evidence type="ECO:0000256" key="1">
    <source>
        <dbReference type="ARBA" id="ARBA00006754"/>
    </source>
</evidence>
<dbReference type="Proteomes" id="UP000241639">
    <property type="component" value="Unassembled WGS sequence"/>
</dbReference>
<dbReference type="EMBL" id="PZZP01000001">
    <property type="protein sequence ID" value="PTM59340.1"/>
    <property type="molecule type" value="Genomic_DNA"/>
</dbReference>
<dbReference type="InterPro" id="IPR051448">
    <property type="entry name" value="CdaR-like_regulators"/>
</dbReference>
<comment type="similarity">
    <text evidence="1">Belongs to the CdaR family.</text>
</comment>
<dbReference type="PANTHER" id="PTHR33744">
    <property type="entry name" value="CARBOHYDRATE DIACID REGULATOR"/>
    <property type="match status" value="1"/>
</dbReference>
<name>A0A2T4ZBR5_9BACL</name>
<comment type="caution">
    <text evidence="5">The sequence shown here is derived from an EMBL/GenBank/DDBJ whole genome shotgun (WGS) entry which is preliminary data.</text>
</comment>
<evidence type="ECO:0000259" key="2">
    <source>
        <dbReference type="Pfam" id="PF07905"/>
    </source>
</evidence>
<evidence type="ECO:0000313" key="6">
    <source>
        <dbReference type="Proteomes" id="UP000241639"/>
    </source>
</evidence>
<proteinExistence type="inferred from homology"/>
<keyword evidence="6" id="KW-1185">Reference proteome</keyword>
<dbReference type="InterPro" id="IPR025736">
    <property type="entry name" value="PucR_C-HTH_dom"/>
</dbReference>
<dbReference type="InterPro" id="IPR042070">
    <property type="entry name" value="PucR_C-HTH_sf"/>
</dbReference>
<dbReference type="PANTHER" id="PTHR33744:SF1">
    <property type="entry name" value="DNA-BINDING TRANSCRIPTIONAL ACTIVATOR ADER"/>
    <property type="match status" value="1"/>
</dbReference>
<dbReference type="Pfam" id="PF07905">
    <property type="entry name" value="PucR"/>
    <property type="match status" value="1"/>
</dbReference>
<evidence type="ECO:0000259" key="4">
    <source>
        <dbReference type="Pfam" id="PF17853"/>
    </source>
</evidence>
<dbReference type="RefSeq" id="WP_107726253.1">
    <property type="nucleotide sequence ID" value="NZ_PZZP01000001.1"/>
</dbReference>
<organism evidence="5 6">
    <name type="scientific">Desmospora activa DSM 45169</name>
    <dbReference type="NCBI Taxonomy" id="1121389"/>
    <lineage>
        <taxon>Bacteria</taxon>
        <taxon>Bacillati</taxon>
        <taxon>Bacillota</taxon>
        <taxon>Bacilli</taxon>
        <taxon>Bacillales</taxon>
        <taxon>Thermoactinomycetaceae</taxon>
        <taxon>Desmospora</taxon>
    </lineage>
</organism>
<dbReference type="InterPro" id="IPR012914">
    <property type="entry name" value="PucR_dom"/>
</dbReference>